<dbReference type="InParanoid" id="G0NSN3"/>
<sequence length="400" mass="43059">MGPKTDVFECEHPYHTAATPRFHAPDLIVQRPVVYDTSHESCCSSAALAGQPEPADRPKGPSGSNAAPYCPQGRWAQFSSEAQEKKSDPAPGISDPTSSTPGSSNPSGFAPAESTDPLAASTARTSAPKPLHRPAPGSVPPPYQPQRQWANLKSSTPGTSKPSVPRPKKSVSLPATSTPGAAPSQTVSRSTPTAAGSSTPGAASTSSSAAVPRLGLTSQRVPSSSTSSADSELPGYREQVRSVQMRILSPYIKTFPHRPPMQQSAPNVIRPQVYCKETAPRLEQRNQTIRVRTTKGRIASMSPAQYEQCKARMLAAKREKEKAAEKNAVEKGEEQQSEEIVIEKEVGKQAEKELEKGIAAEKTVVEKEAEKTVLEREVEKELHKEKAQENDIVEKETEKQ</sequence>
<feature type="compositionally biased region" description="Low complexity" evidence="1">
    <location>
        <begin position="91"/>
        <end position="108"/>
    </location>
</feature>
<gene>
    <name evidence="2" type="ORF">CAEBREN_31762</name>
</gene>
<feature type="region of interest" description="Disordered" evidence="1">
    <location>
        <begin position="40"/>
        <end position="238"/>
    </location>
</feature>
<dbReference type="EMBL" id="GL379939">
    <property type="protein sequence ID" value="EGT36871.1"/>
    <property type="molecule type" value="Genomic_DNA"/>
</dbReference>
<evidence type="ECO:0000256" key="1">
    <source>
        <dbReference type="SAM" id="MobiDB-lite"/>
    </source>
</evidence>
<name>G0NSN3_CAEBE</name>
<accession>G0NSN3</accession>
<dbReference type="Proteomes" id="UP000008068">
    <property type="component" value="Unassembled WGS sequence"/>
</dbReference>
<dbReference type="AlphaFoldDB" id="G0NSN3"/>
<evidence type="ECO:0000313" key="2">
    <source>
        <dbReference type="EMBL" id="EGT36871.1"/>
    </source>
</evidence>
<protein>
    <submittedName>
        <fullName evidence="2">Uncharacterized protein</fullName>
    </submittedName>
</protein>
<feature type="region of interest" description="Disordered" evidence="1">
    <location>
        <begin position="366"/>
        <end position="400"/>
    </location>
</feature>
<reference evidence="3" key="1">
    <citation type="submission" date="2011-07" db="EMBL/GenBank/DDBJ databases">
        <authorList>
            <consortium name="Caenorhabditis brenneri Sequencing and Analysis Consortium"/>
            <person name="Wilson R.K."/>
        </authorList>
    </citation>
    <scope>NUCLEOTIDE SEQUENCE [LARGE SCALE GENOMIC DNA]</scope>
    <source>
        <strain evidence="3">PB2801</strain>
    </source>
</reference>
<evidence type="ECO:0000313" key="3">
    <source>
        <dbReference type="Proteomes" id="UP000008068"/>
    </source>
</evidence>
<feature type="compositionally biased region" description="Polar residues" evidence="1">
    <location>
        <begin position="145"/>
        <end position="162"/>
    </location>
</feature>
<proteinExistence type="predicted"/>
<organism evidence="3">
    <name type="scientific">Caenorhabditis brenneri</name>
    <name type="common">Nematode worm</name>
    <dbReference type="NCBI Taxonomy" id="135651"/>
    <lineage>
        <taxon>Eukaryota</taxon>
        <taxon>Metazoa</taxon>
        <taxon>Ecdysozoa</taxon>
        <taxon>Nematoda</taxon>
        <taxon>Chromadorea</taxon>
        <taxon>Rhabditida</taxon>
        <taxon>Rhabditina</taxon>
        <taxon>Rhabditomorpha</taxon>
        <taxon>Rhabditoidea</taxon>
        <taxon>Rhabditidae</taxon>
        <taxon>Peloderinae</taxon>
        <taxon>Caenorhabditis</taxon>
    </lineage>
</organism>
<feature type="compositionally biased region" description="Low complexity" evidence="1">
    <location>
        <begin position="190"/>
        <end position="210"/>
    </location>
</feature>
<feature type="compositionally biased region" description="Polar residues" evidence="1">
    <location>
        <begin position="173"/>
        <end position="189"/>
    </location>
</feature>
<keyword evidence="3" id="KW-1185">Reference proteome</keyword>
<dbReference type="HOGENOM" id="CLU_689341_0_0_1"/>